<evidence type="ECO:0000313" key="2">
    <source>
        <dbReference type="EMBL" id="QYA42868.1"/>
    </source>
</evidence>
<keyword evidence="3" id="KW-1185">Reference proteome</keyword>
<sequence>MKNENVSLWTKSVTVPSFPSLTQDLECDVLVIGGGIAGILAAHEVASTGRKVTLVDARKLIQETTANTTAKITAQHHLKYQQFIKKNGIEQAKLYYQSQMDGIAHIEDLIDQYHIPCHFERLSSFQITDGKNKERLLNEKEAYDTLGIASVLHEQGIDLPYKNELALEMPNQAQFHPLEFLKGMIDVIKDRVDIYDRTVIASVSDQSAETEDGFTINFQDVIIATHYPLVNFKHNLISQLQIERSYIIATESEQLPKGMYQIVDKPERSLRNYEAAGSIGVLVGGENHVTGIKDGADAYDNLTAFSQSVLNSDRISQWSAQDMITPDEFPIIGAYRDHQYVITGFNKFGMATAAMGALILKTVLSGQPEPYNGIFNINRLDTIRDNVKGLAKKAVDSVIGEAKALSKYRTDKSQLKAGEAGIFNVGGKLHAIYKTEAGELHETSAICTHLGCVVNFNQAEKTWDCPCHGSRFDCHGEVLEGPATKDLHSF</sequence>
<name>A0AAJ4TWV3_9STAP</name>
<dbReference type="PANTHER" id="PTHR13847">
    <property type="entry name" value="SARCOSINE DEHYDROGENASE-RELATED"/>
    <property type="match status" value="1"/>
</dbReference>
<dbReference type="GO" id="GO:0005737">
    <property type="term" value="C:cytoplasm"/>
    <property type="evidence" value="ECO:0007669"/>
    <property type="project" value="TreeGrafter"/>
</dbReference>
<evidence type="ECO:0000313" key="3">
    <source>
        <dbReference type="Proteomes" id="UP000826802"/>
    </source>
</evidence>
<evidence type="ECO:0000259" key="1">
    <source>
        <dbReference type="PROSITE" id="PS51296"/>
    </source>
</evidence>
<reference evidence="2 3" key="1">
    <citation type="submission" date="2021-07" db="EMBL/GenBank/DDBJ databases">
        <title>Prevalence and characterization of methicillin-resistant Macrococcus spp. in food producing animals and meat in Switzerland in 2019.</title>
        <authorList>
            <person name="Keller J.E."/>
            <person name="Schwendener S."/>
            <person name="Neuenschwander J."/>
            <person name="Overesch G."/>
            <person name="Perreten V."/>
        </authorList>
    </citation>
    <scope>NUCLEOTIDE SEQUENCE [LARGE SCALE GENOMIC DNA]</scope>
    <source>
        <strain evidence="2 3">19Msa0936</strain>
    </source>
</reference>
<dbReference type="EMBL" id="CP079981">
    <property type="protein sequence ID" value="QYA42868.1"/>
    <property type="molecule type" value="Genomic_DNA"/>
</dbReference>
<dbReference type="PANTHER" id="PTHR13847:SF274">
    <property type="entry name" value="RIESKE 2FE-2S IRON-SULFUR PROTEIN YHFW-RELATED"/>
    <property type="match status" value="1"/>
</dbReference>
<feature type="domain" description="Rieske" evidence="1">
    <location>
        <begin position="407"/>
        <end position="490"/>
    </location>
</feature>
<dbReference type="AlphaFoldDB" id="A0AAJ4TWV3"/>
<dbReference type="PROSITE" id="PS51296">
    <property type="entry name" value="RIESKE"/>
    <property type="match status" value="1"/>
</dbReference>
<dbReference type="InterPro" id="IPR017941">
    <property type="entry name" value="Rieske_2Fe-2S"/>
</dbReference>
<dbReference type="CDD" id="cd03477">
    <property type="entry name" value="Rieske_YhfW_C"/>
    <property type="match status" value="1"/>
</dbReference>
<dbReference type="GO" id="GO:0051537">
    <property type="term" value="F:2 iron, 2 sulfur cluster binding"/>
    <property type="evidence" value="ECO:0007669"/>
    <property type="project" value="InterPro"/>
</dbReference>
<dbReference type="RefSeq" id="WP_219503610.1">
    <property type="nucleotide sequence ID" value="NZ_CP079981.1"/>
</dbReference>
<proteinExistence type="predicted"/>
<gene>
    <name evidence="2" type="ORF">KYI11_02765</name>
</gene>
<organism evidence="2 3">
    <name type="scientific">Macrococcoides bohemicum</name>
    <dbReference type="NCBI Taxonomy" id="1903056"/>
    <lineage>
        <taxon>Bacteria</taxon>
        <taxon>Bacillati</taxon>
        <taxon>Bacillota</taxon>
        <taxon>Bacilli</taxon>
        <taxon>Bacillales</taxon>
        <taxon>Staphylococcaceae</taxon>
        <taxon>Macrococcoides</taxon>
    </lineage>
</organism>
<dbReference type="Pfam" id="PF00355">
    <property type="entry name" value="Rieske"/>
    <property type="match status" value="1"/>
</dbReference>
<accession>A0AAJ4TWV3</accession>
<dbReference type="InterPro" id="IPR038010">
    <property type="entry name" value="YhfW_C"/>
</dbReference>
<dbReference type="InterPro" id="IPR006076">
    <property type="entry name" value="FAD-dep_OxRdtase"/>
</dbReference>
<dbReference type="Pfam" id="PF01266">
    <property type="entry name" value="DAO"/>
    <property type="match status" value="1"/>
</dbReference>
<protein>
    <submittedName>
        <fullName evidence="2">FAD-dependent oxidoreductase</fullName>
    </submittedName>
</protein>
<dbReference type="Proteomes" id="UP000826802">
    <property type="component" value="Chromosome"/>
</dbReference>